<organism evidence="8 9">
    <name type="scientific">Penstemon smallii</name>
    <dbReference type="NCBI Taxonomy" id="265156"/>
    <lineage>
        <taxon>Eukaryota</taxon>
        <taxon>Viridiplantae</taxon>
        <taxon>Streptophyta</taxon>
        <taxon>Embryophyta</taxon>
        <taxon>Tracheophyta</taxon>
        <taxon>Spermatophyta</taxon>
        <taxon>Magnoliopsida</taxon>
        <taxon>eudicotyledons</taxon>
        <taxon>Gunneridae</taxon>
        <taxon>Pentapetalae</taxon>
        <taxon>asterids</taxon>
        <taxon>lamiids</taxon>
        <taxon>Lamiales</taxon>
        <taxon>Plantaginaceae</taxon>
        <taxon>Cheloneae</taxon>
        <taxon>Penstemon</taxon>
    </lineage>
</organism>
<feature type="transmembrane region" description="Helical" evidence="6">
    <location>
        <begin position="252"/>
        <end position="273"/>
    </location>
</feature>
<feature type="transmembrane region" description="Helical" evidence="6">
    <location>
        <begin position="131"/>
        <end position="150"/>
    </location>
</feature>
<evidence type="ECO:0000313" key="8">
    <source>
        <dbReference type="EMBL" id="KAL3812216.1"/>
    </source>
</evidence>
<dbReference type="GO" id="GO:0016020">
    <property type="term" value="C:membrane"/>
    <property type="evidence" value="ECO:0007669"/>
    <property type="project" value="UniProtKB-SubCell"/>
</dbReference>
<protein>
    <recommendedName>
        <fullName evidence="7">Sugar phosphate transporter domain-containing protein</fullName>
    </recommendedName>
</protein>
<evidence type="ECO:0000256" key="1">
    <source>
        <dbReference type="ARBA" id="ARBA00004141"/>
    </source>
</evidence>
<feature type="compositionally biased region" description="Polar residues" evidence="5">
    <location>
        <begin position="364"/>
        <end position="379"/>
    </location>
</feature>
<evidence type="ECO:0000256" key="4">
    <source>
        <dbReference type="ARBA" id="ARBA00023136"/>
    </source>
</evidence>
<feature type="transmembrane region" description="Helical" evidence="6">
    <location>
        <begin position="99"/>
        <end position="124"/>
    </location>
</feature>
<accession>A0ABD3RNM1</accession>
<dbReference type="Proteomes" id="UP001634393">
    <property type="component" value="Unassembled WGS sequence"/>
</dbReference>
<dbReference type="EMBL" id="JBJXBP010000008">
    <property type="protein sequence ID" value="KAL3812216.1"/>
    <property type="molecule type" value="Genomic_DNA"/>
</dbReference>
<feature type="transmembrane region" description="Helical" evidence="6">
    <location>
        <begin position="38"/>
        <end position="60"/>
    </location>
</feature>
<dbReference type="InterPro" id="IPR050186">
    <property type="entry name" value="TPT_transporter"/>
</dbReference>
<keyword evidence="2 6" id="KW-0812">Transmembrane</keyword>
<dbReference type="AlphaFoldDB" id="A0ABD3RNM1"/>
<feature type="domain" description="Sugar phosphate transporter" evidence="7">
    <location>
        <begin position="11"/>
        <end position="297"/>
    </location>
</feature>
<dbReference type="InterPro" id="IPR004853">
    <property type="entry name" value="Sugar_P_trans_dom"/>
</dbReference>
<feature type="transmembrane region" description="Helical" evidence="6">
    <location>
        <begin position="279"/>
        <end position="299"/>
    </location>
</feature>
<keyword evidence="4 6" id="KW-0472">Membrane</keyword>
<keyword evidence="9" id="KW-1185">Reference proteome</keyword>
<dbReference type="PANTHER" id="PTHR11132">
    <property type="entry name" value="SOLUTE CARRIER FAMILY 35"/>
    <property type="match status" value="1"/>
</dbReference>
<gene>
    <name evidence="8" type="ORF">ACJIZ3_013484</name>
</gene>
<comment type="caution">
    <text evidence="8">The sequence shown here is derived from an EMBL/GenBank/DDBJ whole genome shotgun (WGS) entry which is preliminary data.</text>
</comment>
<comment type="subcellular location">
    <subcellularLocation>
        <location evidence="1">Membrane</location>
        <topology evidence="1">Multi-pass membrane protein</topology>
    </subcellularLocation>
</comment>
<evidence type="ECO:0000256" key="6">
    <source>
        <dbReference type="SAM" id="Phobius"/>
    </source>
</evidence>
<feature type="transmembrane region" description="Helical" evidence="6">
    <location>
        <begin position="192"/>
        <end position="211"/>
    </location>
</feature>
<evidence type="ECO:0000256" key="5">
    <source>
        <dbReference type="SAM" id="MobiDB-lite"/>
    </source>
</evidence>
<name>A0ABD3RNM1_9LAMI</name>
<feature type="transmembrane region" description="Helical" evidence="6">
    <location>
        <begin position="7"/>
        <end position="26"/>
    </location>
</feature>
<evidence type="ECO:0000256" key="3">
    <source>
        <dbReference type="ARBA" id="ARBA00022989"/>
    </source>
</evidence>
<feature type="transmembrane region" description="Helical" evidence="6">
    <location>
        <begin position="72"/>
        <end position="93"/>
    </location>
</feature>
<dbReference type="Pfam" id="PF03151">
    <property type="entry name" value="TPT"/>
    <property type="match status" value="1"/>
</dbReference>
<sequence>MINRSLVLTYLYLLIYITLSSGVILYNKWVLSPKYFNFPFPITLTMIHMGFSGAVAFFLIRVFKVVSPVKMTFSIYATCVIPISAFFASSLWFGNTAYLHISVAFIQMLKALMPVATFVVAVLCGTDKLRWDVFLNMLLVSVGVVISSYGEIHFNVIGTVYQVTGIFAEALRLVLTQVLLQKKGLTLNPITSLYYIAPCSFMFLFIPWYFLEKPGMEVSQIQFNFWIFFSNAVCALLLNFSIFLVIGRTGAVTVRVAGVLKDWILIALSTVIFPESIITGLNIIGYAVALCGVVLYNYLKIRDVRSTQIPESVPERITKDWKLEKKSSDVYKPDISNDDDESGKNGNSSGAVVIDEEAPLIPSSRLSHIGRTQQSYRNV</sequence>
<feature type="transmembrane region" description="Helical" evidence="6">
    <location>
        <begin position="156"/>
        <end position="180"/>
    </location>
</feature>
<keyword evidence="3 6" id="KW-1133">Transmembrane helix</keyword>
<evidence type="ECO:0000256" key="2">
    <source>
        <dbReference type="ARBA" id="ARBA00022692"/>
    </source>
</evidence>
<evidence type="ECO:0000313" key="9">
    <source>
        <dbReference type="Proteomes" id="UP001634393"/>
    </source>
</evidence>
<proteinExistence type="predicted"/>
<feature type="region of interest" description="Disordered" evidence="5">
    <location>
        <begin position="330"/>
        <end position="379"/>
    </location>
</feature>
<feature type="transmembrane region" description="Helical" evidence="6">
    <location>
        <begin position="223"/>
        <end position="245"/>
    </location>
</feature>
<reference evidence="8 9" key="1">
    <citation type="submission" date="2024-12" db="EMBL/GenBank/DDBJ databases">
        <title>The unique morphological basis and parallel evolutionary history of personate flowers in Penstemon.</title>
        <authorList>
            <person name="Depatie T.H."/>
            <person name="Wessinger C.A."/>
        </authorList>
    </citation>
    <scope>NUCLEOTIDE SEQUENCE [LARGE SCALE GENOMIC DNA]</scope>
    <source>
        <strain evidence="8">WTNN_2</strain>
        <tissue evidence="8">Leaf</tissue>
    </source>
</reference>
<evidence type="ECO:0000259" key="7">
    <source>
        <dbReference type="Pfam" id="PF03151"/>
    </source>
</evidence>